<comment type="caution">
    <text evidence="2">The sequence shown here is derived from an EMBL/GenBank/DDBJ whole genome shotgun (WGS) entry which is preliminary data.</text>
</comment>
<accession>A0AAE1B1I5</accession>
<feature type="non-terminal residue" evidence="2">
    <location>
        <position position="284"/>
    </location>
</feature>
<dbReference type="EMBL" id="JAWDGP010000843">
    <property type="protein sequence ID" value="KAK3796797.1"/>
    <property type="molecule type" value="Genomic_DNA"/>
</dbReference>
<dbReference type="Gene3D" id="2.60.40.10">
    <property type="entry name" value="Immunoglobulins"/>
    <property type="match status" value="1"/>
</dbReference>
<dbReference type="InterPro" id="IPR007110">
    <property type="entry name" value="Ig-like_dom"/>
</dbReference>
<dbReference type="PROSITE" id="PS50835">
    <property type="entry name" value="IG_LIKE"/>
    <property type="match status" value="1"/>
</dbReference>
<evidence type="ECO:0000313" key="2">
    <source>
        <dbReference type="EMBL" id="KAK3796797.1"/>
    </source>
</evidence>
<organism evidence="2 3">
    <name type="scientific">Elysia crispata</name>
    <name type="common">lettuce slug</name>
    <dbReference type="NCBI Taxonomy" id="231223"/>
    <lineage>
        <taxon>Eukaryota</taxon>
        <taxon>Metazoa</taxon>
        <taxon>Spiralia</taxon>
        <taxon>Lophotrochozoa</taxon>
        <taxon>Mollusca</taxon>
        <taxon>Gastropoda</taxon>
        <taxon>Heterobranchia</taxon>
        <taxon>Euthyneura</taxon>
        <taxon>Panpulmonata</taxon>
        <taxon>Sacoglossa</taxon>
        <taxon>Placobranchoidea</taxon>
        <taxon>Plakobranchidae</taxon>
        <taxon>Elysia</taxon>
    </lineage>
</organism>
<name>A0AAE1B1I5_9GAST</name>
<dbReference type="InterPro" id="IPR013783">
    <property type="entry name" value="Ig-like_fold"/>
</dbReference>
<keyword evidence="3" id="KW-1185">Reference proteome</keyword>
<gene>
    <name evidence="2" type="ORF">RRG08_017809</name>
</gene>
<evidence type="ECO:0000259" key="1">
    <source>
        <dbReference type="PROSITE" id="PS50835"/>
    </source>
</evidence>
<proteinExistence type="predicted"/>
<protein>
    <recommendedName>
        <fullName evidence="1">Ig-like domain-containing protein</fullName>
    </recommendedName>
</protein>
<evidence type="ECO:0000313" key="3">
    <source>
        <dbReference type="Proteomes" id="UP001283361"/>
    </source>
</evidence>
<dbReference type="Proteomes" id="UP001283361">
    <property type="component" value="Unassembled WGS sequence"/>
</dbReference>
<reference evidence="2" key="1">
    <citation type="journal article" date="2023" name="G3 (Bethesda)">
        <title>A reference genome for the long-term kleptoplast-retaining sea slug Elysia crispata morphotype clarki.</title>
        <authorList>
            <person name="Eastman K.E."/>
            <person name="Pendleton A.L."/>
            <person name="Shaikh M.A."/>
            <person name="Suttiyut T."/>
            <person name="Ogas R."/>
            <person name="Tomko P."/>
            <person name="Gavelis G."/>
            <person name="Widhalm J.R."/>
            <person name="Wisecaver J.H."/>
        </authorList>
    </citation>
    <scope>NUCLEOTIDE SEQUENCE</scope>
    <source>
        <strain evidence="2">ECLA1</strain>
    </source>
</reference>
<dbReference type="AlphaFoldDB" id="A0AAE1B1I5"/>
<feature type="domain" description="Ig-like" evidence="1">
    <location>
        <begin position="137"/>
        <end position="242"/>
    </location>
</feature>
<sequence>QKQLNSDFASKKFLSFRDVIEFNCDADAGNLDPNITRILGATIDRKLHGQTNKESIAYLYFNFFTNKKETKIYNTTKRKWNFEFNGPDSLTRNGSSRSVQINWRIEDATCADAALYMCKINYQDESLDYIVINQDIPARASFKNLRVIVVKQQKKKVSLACIVEGPKGLQLKWFSRYSGGSHNTPVTKGMINVTSAPVPNDECQAWKHRSTLTTIVKGKLDGAKYVCNVVFNNKTEFTKSFTFASHATSASDRLGPLMASLTTLSLIGVFLPPVQHLQRIGWVH</sequence>